<sequence length="119" mass="13196">MATDINSILKKYLAALGKSEASASELTKELRSWVVENSEIVKEKLESRIDETASRMGFVKSSDLDNLLARISDLESRIPESKEALKRSAKKRAKKQPAKSTVKSSSKTGKKNVKERTKG</sequence>
<reference evidence="2" key="1">
    <citation type="submission" date="2020-05" db="EMBL/GenBank/DDBJ databases">
        <authorList>
            <person name="Chiriac C."/>
            <person name="Salcher M."/>
            <person name="Ghai R."/>
            <person name="Kavagutti S V."/>
        </authorList>
    </citation>
    <scope>NUCLEOTIDE SEQUENCE</scope>
</reference>
<feature type="region of interest" description="Disordered" evidence="1">
    <location>
        <begin position="81"/>
        <end position="119"/>
    </location>
</feature>
<protein>
    <submittedName>
        <fullName evidence="2">Unannotated protein</fullName>
    </submittedName>
</protein>
<proteinExistence type="predicted"/>
<organism evidence="2">
    <name type="scientific">freshwater metagenome</name>
    <dbReference type="NCBI Taxonomy" id="449393"/>
    <lineage>
        <taxon>unclassified sequences</taxon>
        <taxon>metagenomes</taxon>
        <taxon>ecological metagenomes</taxon>
    </lineage>
</organism>
<evidence type="ECO:0000313" key="2">
    <source>
        <dbReference type="EMBL" id="CAB4727050.1"/>
    </source>
</evidence>
<dbReference type="EMBL" id="CAEZYS010000004">
    <property type="protein sequence ID" value="CAB4727050.1"/>
    <property type="molecule type" value="Genomic_DNA"/>
</dbReference>
<feature type="compositionally biased region" description="Basic residues" evidence="1">
    <location>
        <begin position="87"/>
        <end position="97"/>
    </location>
</feature>
<name>A0A6J6RWD1_9ZZZZ</name>
<accession>A0A6J6RWD1</accession>
<evidence type="ECO:0000256" key="1">
    <source>
        <dbReference type="SAM" id="MobiDB-lite"/>
    </source>
</evidence>
<gene>
    <name evidence="2" type="ORF">UFOPK2782_00079</name>
</gene>
<dbReference type="AlphaFoldDB" id="A0A6J6RWD1"/>
<feature type="compositionally biased region" description="Low complexity" evidence="1">
    <location>
        <begin position="98"/>
        <end position="107"/>
    </location>
</feature>